<dbReference type="STRING" id="312017.Q23FE8"/>
<evidence type="ECO:0000259" key="4">
    <source>
        <dbReference type="Pfam" id="PF07687"/>
    </source>
</evidence>
<dbReference type="Gene3D" id="3.30.70.360">
    <property type="match status" value="1"/>
</dbReference>
<dbReference type="HOGENOM" id="CLU_029469_0_0_1"/>
<dbReference type="RefSeq" id="XP_001015450.1">
    <property type="nucleotide sequence ID" value="XM_001015450.3"/>
</dbReference>
<dbReference type="InterPro" id="IPR051458">
    <property type="entry name" value="Cyt/Met_Dipeptidase"/>
</dbReference>
<dbReference type="GO" id="GO:0006508">
    <property type="term" value="P:proteolysis"/>
    <property type="evidence" value="ECO:0007669"/>
    <property type="project" value="UniProtKB-KW"/>
</dbReference>
<feature type="domain" description="Peptidase M20 dimerisation" evidence="4">
    <location>
        <begin position="211"/>
        <end position="362"/>
    </location>
</feature>
<dbReference type="InterPro" id="IPR002933">
    <property type="entry name" value="Peptidase_M20"/>
</dbReference>
<dbReference type="Pfam" id="PF07687">
    <property type="entry name" value="M20_dimer"/>
    <property type="match status" value="1"/>
</dbReference>
<dbReference type="AlphaFoldDB" id="Q23FE8"/>
<dbReference type="EMBL" id="GG662706">
    <property type="protein sequence ID" value="EAR95205.1"/>
    <property type="molecule type" value="Genomic_DNA"/>
</dbReference>
<reference evidence="6" key="1">
    <citation type="journal article" date="2006" name="PLoS Biol.">
        <title>Macronuclear genome sequence of the ciliate Tetrahymena thermophila, a model eukaryote.</title>
        <authorList>
            <person name="Eisen J.A."/>
            <person name="Coyne R.S."/>
            <person name="Wu M."/>
            <person name="Wu D."/>
            <person name="Thiagarajan M."/>
            <person name="Wortman J.R."/>
            <person name="Badger J.H."/>
            <person name="Ren Q."/>
            <person name="Amedeo P."/>
            <person name="Jones K.M."/>
            <person name="Tallon L.J."/>
            <person name="Delcher A.L."/>
            <person name="Salzberg S.L."/>
            <person name="Silva J.C."/>
            <person name="Haas B.J."/>
            <person name="Majoros W.H."/>
            <person name="Farzad M."/>
            <person name="Carlton J.M."/>
            <person name="Smith R.K. Jr."/>
            <person name="Garg J."/>
            <person name="Pearlman R.E."/>
            <person name="Karrer K.M."/>
            <person name="Sun L."/>
            <person name="Manning G."/>
            <person name="Elde N.C."/>
            <person name="Turkewitz A.P."/>
            <person name="Asai D.J."/>
            <person name="Wilkes D.E."/>
            <person name="Wang Y."/>
            <person name="Cai H."/>
            <person name="Collins K."/>
            <person name="Stewart B.A."/>
            <person name="Lee S.R."/>
            <person name="Wilamowska K."/>
            <person name="Weinberg Z."/>
            <person name="Ruzzo W.L."/>
            <person name="Wloga D."/>
            <person name="Gaertig J."/>
            <person name="Frankel J."/>
            <person name="Tsao C.-C."/>
            <person name="Gorovsky M.A."/>
            <person name="Keeling P.J."/>
            <person name="Waller R.F."/>
            <person name="Patron N.J."/>
            <person name="Cherry J.M."/>
            <person name="Stover N.A."/>
            <person name="Krieger C.J."/>
            <person name="del Toro C."/>
            <person name="Ryder H.F."/>
            <person name="Williamson S.C."/>
            <person name="Barbeau R.A."/>
            <person name="Hamilton E.P."/>
            <person name="Orias E."/>
        </authorList>
    </citation>
    <scope>NUCLEOTIDE SEQUENCE [LARGE SCALE GENOMIC DNA]</scope>
    <source>
        <strain evidence="6">SB210</strain>
    </source>
</reference>
<sequence>MDFKKTEDWVNHKWDHDIQPVLEEYIRIPNQSHGFDPKWNENGLLEKAANLLLEWAKKQEIKGAKYELIKDEDKSPLIYIEVDGTTDDTQTVLFYGHYDKQPPFTGWLEGLAFDKPVVRGEKLYGRGGADDGYSIFGSLAAIKICQEQGLPHPRCIVLIEGDEESGSAHLGPYLDKLRDRIREPAVVFCLDSGCLNYEQLWMTTSLRGCLTANVKVKVLNEGVHSGDASGIVPSSFRVLRQLLTRVENAETGELADDFQVIIPADRYAEALKVSQQMGEPLLQRFPLANGVQTVTKNVFNGYINNTWKATLCVVGADGLPATSSAGNVLRPETTVKISIRLPPTLDIETAKVALKKLLTENVPYGAEITLENMVGMPGWNCPHTEQYLLDSIQKASNTFYKKEALSQGMGGTIPLMGTLSRLFPKSQFIITGVLGPGSNAHGPNEFLHIPFTKKLICCMASVLADTYTHLKKN</sequence>
<accession>Q23FE8</accession>
<dbReference type="Gene3D" id="3.40.630.10">
    <property type="entry name" value="Zn peptidases"/>
    <property type="match status" value="1"/>
</dbReference>
<dbReference type="PANTHER" id="PTHR43270:SF4">
    <property type="entry name" value="CARNOSINE DIPEPTIDASE 2, ISOFORM A"/>
    <property type="match status" value="1"/>
</dbReference>
<gene>
    <name evidence="5" type="ORF">TTHERM_00378690</name>
</gene>
<dbReference type="OrthoDB" id="7832001at2759"/>
<keyword evidence="3" id="KW-0378">Hydrolase</keyword>
<dbReference type="eggNOG" id="KOG2276">
    <property type="taxonomic scope" value="Eukaryota"/>
</dbReference>
<dbReference type="GO" id="GO:0046872">
    <property type="term" value="F:metal ion binding"/>
    <property type="evidence" value="ECO:0007669"/>
    <property type="project" value="UniProtKB-KW"/>
</dbReference>
<evidence type="ECO:0000256" key="1">
    <source>
        <dbReference type="ARBA" id="ARBA00022670"/>
    </source>
</evidence>
<dbReference type="OMA" id="CNVKFMI"/>
<dbReference type="KEGG" id="tet:TTHERM_00378690"/>
<dbReference type="GO" id="GO:0008233">
    <property type="term" value="F:peptidase activity"/>
    <property type="evidence" value="ECO:0007669"/>
    <property type="project" value="UniProtKB-KW"/>
</dbReference>
<evidence type="ECO:0000256" key="2">
    <source>
        <dbReference type="ARBA" id="ARBA00022723"/>
    </source>
</evidence>
<dbReference type="MEROPS" id="M20.A18"/>
<dbReference type="SUPFAM" id="SSF53187">
    <property type="entry name" value="Zn-dependent exopeptidases"/>
    <property type="match status" value="1"/>
</dbReference>
<keyword evidence="6" id="KW-1185">Reference proteome</keyword>
<dbReference type="Pfam" id="PF01546">
    <property type="entry name" value="Peptidase_M20"/>
    <property type="match status" value="1"/>
</dbReference>
<keyword evidence="2" id="KW-0479">Metal-binding</keyword>
<organism evidence="5 6">
    <name type="scientific">Tetrahymena thermophila (strain SB210)</name>
    <dbReference type="NCBI Taxonomy" id="312017"/>
    <lineage>
        <taxon>Eukaryota</taxon>
        <taxon>Sar</taxon>
        <taxon>Alveolata</taxon>
        <taxon>Ciliophora</taxon>
        <taxon>Intramacronucleata</taxon>
        <taxon>Oligohymenophorea</taxon>
        <taxon>Hymenostomatida</taxon>
        <taxon>Tetrahymenina</taxon>
        <taxon>Tetrahymenidae</taxon>
        <taxon>Tetrahymena</taxon>
    </lineage>
</organism>
<dbReference type="CDD" id="cd05682">
    <property type="entry name" value="M20_dipept_dapE"/>
    <property type="match status" value="1"/>
</dbReference>
<dbReference type="Proteomes" id="UP000009168">
    <property type="component" value="Unassembled WGS sequence"/>
</dbReference>
<dbReference type="PANTHER" id="PTHR43270">
    <property type="entry name" value="BETA-ALA-HIS DIPEPTIDASE"/>
    <property type="match status" value="1"/>
</dbReference>
<name>Q23FE8_TETTS</name>
<dbReference type="InterPro" id="IPR011650">
    <property type="entry name" value="Peptidase_M20_dimer"/>
</dbReference>
<evidence type="ECO:0000313" key="6">
    <source>
        <dbReference type="Proteomes" id="UP000009168"/>
    </source>
</evidence>
<dbReference type="GeneID" id="7830304"/>
<keyword evidence="1" id="KW-0645">Protease</keyword>
<evidence type="ECO:0000256" key="3">
    <source>
        <dbReference type="ARBA" id="ARBA00022801"/>
    </source>
</evidence>
<evidence type="ECO:0000313" key="5">
    <source>
        <dbReference type="EMBL" id="EAR95205.1"/>
    </source>
</evidence>
<protein>
    <submittedName>
        <fullName evidence="5">M20/M25/M40 family peptidase</fullName>
    </submittedName>
</protein>
<proteinExistence type="predicted"/>
<dbReference type="InParanoid" id="Q23FE8"/>